<dbReference type="RefSeq" id="WP_138669460.1">
    <property type="nucleotide sequence ID" value="NZ_VCKY01000113.1"/>
</dbReference>
<dbReference type="OrthoDB" id="3497017at2"/>
<reference evidence="1 2" key="1">
    <citation type="submission" date="2019-05" db="EMBL/GenBank/DDBJ databases">
        <title>Draft genome sequence of Nonomuraea turkmeniaca DSM 43926.</title>
        <authorList>
            <person name="Saricaoglu S."/>
            <person name="Isik K."/>
        </authorList>
    </citation>
    <scope>NUCLEOTIDE SEQUENCE [LARGE SCALE GENOMIC DNA]</scope>
    <source>
        <strain evidence="1 2">DSM 43926</strain>
    </source>
</reference>
<dbReference type="Gene3D" id="2.130.10.10">
    <property type="entry name" value="YVTN repeat-like/Quinoprotein amine dehydrogenase"/>
    <property type="match status" value="1"/>
</dbReference>
<gene>
    <name evidence="1" type="ORF">ETD86_29345</name>
</gene>
<organism evidence="1 2">
    <name type="scientific">Nonomuraea turkmeniaca</name>
    <dbReference type="NCBI Taxonomy" id="103838"/>
    <lineage>
        <taxon>Bacteria</taxon>
        <taxon>Bacillati</taxon>
        <taxon>Actinomycetota</taxon>
        <taxon>Actinomycetes</taxon>
        <taxon>Streptosporangiales</taxon>
        <taxon>Streptosporangiaceae</taxon>
        <taxon>Nonomuraea</taxon>
    </lineage>
</organism>
<dbReference type="InterPro" id="IPR015943">
    <property type="entry name" value="WD40/YVTN_repeat-like_dom_sf"/>
</dbReference>
<proteinExistence type="predicted"/>
<dbReference type="SUPFAM" id="SSF75011">
    <property type="entry name" value="3-carboxy-cis,cis-mucoante lactonizing enzyme"/>
    <property type="match status" value="1"/>
</dbReference>
<dbReference type="EMBL" id="VCKY01000113">
    <property type="protein sequence ID" value="TMR14134.1"/>
    <property type="molecule type" value="Genomic_DNA"/>
</dbReference>
<evidence type="ECO:0000313" key="1">
    <source>
        <dbReference type="EMBL" id="TMR14134.1"/>
    </source>
</evidence>
<dbReference type="AlphaFoldDB" id="A0A5S4FAG6"/>
<sequence length="253" mass="27184">MALLIGAGVPVCLRAHTVSQARSIALDGIKQRGSDWYAAELLGYVAVLTHSDGYTTSALAETLTEERRGFLPGTATVIDVAVSSDGKLALVSDAQEGSGLWRLERDPKRRENLTGSRSTILDRGFGPVALSSDGRIAVIGDAASGDIKMWDRNEADDPKRAVVRTGDYKERLLDVSLSADGMTLFAGFENGSVEVGDSESTSRSYWRACVSTHPAWERCRRQRTAASCSPSARIRPSSGRSLIRAIPVRARGS</sequence>
<evidence type="ECO:0000313" key="2">
    <source>
        <dbReference type="Proteomes" id="UP000309128"/>
    </source>
</evidence>
<name>A0A5S4FAG6_9ACTN</name>
<keyword evidence="2" id="KW-1185">Reference proteome</keyword>
<accession>A0A5S4FAG6</accession>
<comment type="caution">
    <text evidence="1">The sequence shown here is derived from an EMBL/GenBank/DDBJ whole genome shotgun (WGS) entry which is preliminary data.</text>
</comment>
<protein>
    <submittedName>
        <fullName evidence="1">WD40 repeat domain-containing protein</fullName>
    </submittedName>
</protein>
<dbReference type="Proteomes" id="UP000309128">
    <property type="component" value="Unassembled WGS sequence"/>
</dbReference>